<sequence>MEEPRERIPSFISSTVTGLDSPQWYASQSYEFRARKTRSQQQVARVPPWDKFGSVQQWYVRYNWEHKNAAIAFKFFILNTFPKQVTPKMHFEYPGHIFGSVKYTFCSRIQSVWKSTVGNRGSLIDFLEVKTERICYGIVVVTSVSIWNTNLSAVKRNHFSAKGPSSQTYKRLSEIIAEHLPINPYPVKTITAYAGPSEPRPRGIPVTVLSQLFILNYCCQKENGDRDVFCNFSGSPGSLASKTESSTYSSLRCYRCPWVRIAGSKRGGEEKIKKGIRVLGFPTPGVRMLLLCHVLTVAVVQTFIFSENRVFAKNINFYNVRPPLDPTPFPNSFKCFTCENAGDNYNCNRWAEDKWCPQNTQYCLTVHHFTSHGRSTSITKKCASRSECHFVGCHHSQDSEHTECRSCCEGMICNVELPTNHTNAVFAVMHAQRTSGSGAPTLYLPVLAWAFVLPLI</sequence>
<keyword evidence="2" id="KW-1185">Reference proteome</keyword>
<name>A0ACB9VFB0_9CETA</name>
<comment type="caution">
    <text evidence="1">The sequence shown here is derived from an EMBL/GenBank/DDBJ whole genome shotgun (WGS) entry which is preliminary data.</text>
</comment>
<evidence type="ECO:0000313" key="2">
    <source>
        <dbReference type="Proteomes" id="UP001057279"/>
    </source>
</evidence>
<evidence type="ECO:0000313" key="1">
    <source>
        <dbReference type="EMBL" id="KAI4588498.1"/>
    </source>
</evidence>
<dbReference type="Proteomes" id="UP001057279">
    <property type="component" value="Linkage Group LG02"/>
</dbReference>
<reference evidence="1" key="1">
    <citation type="submission" date="2022-03" db="EMBL/GenBank/DDBJ databases">
        <title>Genomic analyses of argali, domestic sheep and their hybrids provide insights into chromosomal evolution, heterosis and genetic basis of agronomic traits.</title>
        <authorList>
            <person name="Li M."/>
        </authorList>
    </citation>
    <scope>NUCLEOTIDE SEQUENCE</scope>
    <source>
        <strain evidence="1">F1 hybrid</strain>
    </source>
</reference>
<proteinExistence type="predicted"/>
<accession>A0ACB9VFB0</accession>
<dbReference type="EMBL" id="CM043027">
    <property type="protein sequence ID" value="KAI4588498.1"/>
    <property type="molecule type" value="Genomic_DNA"/>
</dbReference>
<organism evidence="1 2">
    <name type="scientific">Ovis ammon polii x Ovis aries</name>
    <dbReference type="NCBI Taxonomy" id="2918886"/>
    <lineage>
        <taxon>Eukaryota</taxon>
        <taxon>Metazoa</taxon>
        <taxon>Chordata</taxon>
        <taxon>Craniata</taxon>
        <taxon>Vertebrata</taxon>
        <taxon>Euteleostomi</taxon>
        <taxon>Mammalia</taxon>
        <taxon>Eutheria</taxon>
        <taxon>Laurasiatheria</taxon>
        <taxon>Artiodactyla</taxon>
        <taxon>Ruminantia</taxon>
        <taxon>Pecora</taxon>
        <taxon>Bovidae</taxon>
        <taxon>Caprinae</taxon>
        <taxon>Ovis</taxon>
    </lineage>
</organism>
<protein>
    <submittedName>
        <fullName evidence="1">Uncharacterized protein</fullName>
    </submittedName>
</protein>
<gene>
    <name evidence="1" type="ORF">MJG53_002906</name>
</gene>